<dbReference type="CDD" id="cd06533">
    <property type="entry name" value="Glyco_transf_WecG_TagA"/>
    <property type="match status" value="1"/>
</dbReference>
<dbReference type="AlphaFoldDB" id="A0A6J7GX80"/>
<evidence type="ECO:0000256" key="2">
    <source>
        <dbReference type="ARBA" id="ARBA00022679"/>
    </source>
</evidence>
<reference evidence="3" key="1">
    <citation type="submission" date="2020-05" db="EMBL/GenBank/DDBJ databases">
        <authorList>
            <person name="Chiriac C."/>
            <person name="Salcher M."/>
            <person name="Ghai R."/>
            <person name="Kavagutti S V."/>
        </authorList>
    </citation>
    <scope>NUCLEOTIDE SEQUENCE</scope>
</reference>
<accession>A0A6J7GX80</accession>
<name>A0A6J7GX80_9ZZZZ</name>
<dbReference type="InterPro" id="IPR004629">
    <property type="entry name" value="WecG_TagA_CpsF"/>
</dbReference>
<gene>
    <name evidence="3" type="ORF">UFOPK3564_01335</name>
</gene>
<protein>
    <submittedName>
        <fullName evidence="3">Unannotated protein</fullName>
    </submittedName>
</protein>
<evidence type="ECO:0000256" key="1">
    <source>
        <dbReference type="ARBA" id="ARBA00022676"/>
    </source>
</evidence>
<dbReference type="PANTHER" id="PTHR34136:SF1">
    <property type="entry name" value="UDP-N-ACETYL-D-MANNOSAMINURONIC ACID TRANSFERASE"/>
    <property type="match status" value="1"/>
</dbReference>
<sequence length="278" mass="30985">MVSPAPSPPEPAGSVRMFDIDIELDTPPAMLDRITSWVAEHRAAQPSERRTRRVMYANAHVLNQTHLVPELRRILRTSDLVYCDGYGVRLAARLLDVETPHRMTGADWIWDLAALCERRDLSLYLLGSDHGIAARAGEQLQARHAGLRIAGTHHGYFDPDSPHGERVLEDIEAVQPDLVLIGMGSPKQELWADAVAGRCPSPVLWTVGALFDYVSGQVPRAPSWLADNGWEWIFRLAVEPRRMWKRYLLGNPAFLVRVADESQRRGHGGRAAPVDATA</sequence>
<keyword evidence="1" id="KW-0328">Glycosyltransferase</keyword>
<dbReference type="EMBL" id="CAFBMK010000063">
    <property type="protein sequence ID" value="CAB4912372.1"/>
    <property type="molecule type" value="Genomic_DNA"/>
</dbReference>
<organism evidence="3">
    <name type="scientific">freshwater metagenome</name>
    <dbReference type="NCBI Taxonomy" id="449393"/>
    <lineage>
        <taxon>unclassified sequences</taxon>
        <taxon>metagenomes</taxon>
        <taxon>ecological metagenomes</taxon>
    </lineage>
</organism>
<dbReference type="NCBIfam" id="TIGR00696">
    <property type="entry name" value="wecG_tagA_cpsF"/>
    <property type="match status" value="1"/>
</dbReference>
<dbReference type="GO" id="GO:0016758">
    <property type="term" value="F:hexosyltransferase activity"/>
    <property type="evidence" value="ECO:0007669"/>
    <property type="project" value="TreeGrafter"/>
</dbReference>
<dbReference type="PANTHER" id="PTHR34136">
    <property type="match status" value="1"/>
</dbReference>
<dbReference type="Pfam" id="PF03808">
    <property type="entry name" value="Glyco_tran_WecG"/>
    <property type="match status" value="1"/>
</dbReference>
<proteinExistence type="predicted"/>
<evidence type="ECO:0000313" key="3">
    <source>
        <dbReference type="EMBL" id="CAB4912372.1"/>
    </source>
</evidence>
<keyword evidence="2" id="KW-0808">Transferase</keyword>